<keyword evidence="8" id="KW-1185">Reference proteome</keyword>
<dbReference type="GO" id="GO:0016874">
    <property type="term" value="F:ligase activity"/>
    <property type="evidence" value="ECO:0007669"/>
    <property type="project" value="UniProtKB-KW"/>
</dbReference>
<dbReference type="InterPro" id="IPR016185">
    <property type="entry name" value="PreATP-grasp_dom_sf"/>
</dbReference>
<dbReference type="SUPFAM" id="SSF56059">
    <property type="entry name" value="Glutathione synthetase ATP-binding domain-like"/>
    <property type="match status" value="1"/>
</dbReference>
<comment type="caution">
    <text evidence="7">The sequence shown here is derived from an EMBL/GenBank/DDBJ whole genome shotgun (WGS) entry which is preliminary data.</text>
</comment>
<keyword evidence="3" id="KW-0547">Nucleotide-binding</keyword>
<sequence length="365" mass="41242">MRRESIPPRPDWRRRVEALGFEFHTLDGPYWVDDACYRFTSDQIDAIDDATGELHRMCLEAVAHVVRTGEYEPLGLDARAAALVERSWRANEPALYGRMDLAFGPDGVPRLLEYNADTPTALFEASVVQWYWLEDTRAGRDQFNLLHERLVEHWQQIVPAGSRVHFAGCMDVVEDRVTLEYLAETARQAGVSGTLLDMPDIGFDQARFVDLDDAPIERLFKLYPWEWMLEEPFAEHLPRVPMQWIEPAWKQALSNKSLLPLLWRLFPRHPNLLAASHDPNDIDGRMVAKPRFGREGEGVRVVGSSGAFASPDVVYQAFAPLHESVAGHALVGSWVIGDAPAGIGVREDDGQITTNTSRFVPHCFD</sequence>
<reference evidence="7 8" key="1">
    <citation type="submission" date="2019-12" db="EMBL/GenBank/DDBJ databases">
        <authorList>
            <person name="Xu J."/>
        </authorList>
    </citation>
    <scope>NUCLEOTIDE SEQUENCE [LARGE SCALE GENOMIC DNA]</scope>
    <source>
        <strain evidence="7 8">HX-5-24</strain>
    </source>
</reference>
<dbReference type="AlphaFoldDB" id="A0A7C9HPA1"/>
<accession>A0A7C9HPA1</accession>
<evidence type="ECO:0000256" key="1">
    <source>
        <dbReference type="ARBA" id="ARBA00022598"/>
    </source>
</evidence>
<dbReference type="Proteomes" id="UP000479692">
    <property type="component" value="Unassembled WGS sequence"/>
</dbReference>
<dbReference type="GO" id="GO:0046872">
    <property type="term" value="F:metal ion binding"/>
    <property type="evidence" value="ECO:0007669"/>
    <property type="project" value="UniProtKB-KW"/>
</dbReference>
<keyword evidence="5" id="KW-0460">Magnesium</keyword>
<keyword evidence="2" id="KW-0479">Metal-binding</keyword>
<evidence type="ECO:0000256" key="4">
    <source>
        <dbReference type="ARBA" id="ARBA00022840"/>
    </source>
</evidence>
<protein>
    <submittedName>
        <fullName evidence="7">Glutathionylspermidine synthase family protein</fullName>
    </submittedName>
</protein>
<dbReference type="SUPFAM" id="SSF52440">
    <property type="entry name" value="PreATP-grasp domain"/>
    <property type="match status" value="1"/>
</dbReference>
<dbReference type="Pfam" id="PF03738">
    <property type="entry name" value="GSP_synth"/>
    <property type="match status" value="1"/>
</dbReference>
<evidence type="ECO:0000256" key="3">
    <source>
        <dbReference type="ARBA" id="ARBA00022741"/>
    </source>
</evidence>
<proteinExistence type="predicted"/>
<evidence type="ECO:0000256" key="5">
    <source>
        <dbReference type="ARBA" id="ARBA00022842"/>
    </source>
</evidence>
<dbReference type="Gene3D" id="3.30.1490.330">
    <property type="match status" value="1"/>
</dbReference>
<dbReference type="EMBL" id="WOXT01000001">
    <property type="protein sequence ID" value="MUV12753.1"/>
    <property type="molecule type" value="Genomic_DNA"/>
</dbReference>
<evidence type="ECO:0000256" key="2">
    <source>
        <dbReference type="ARBA" id="ARBA00022723"/>
    </source>
</evidence>
<gene>
    <name evidence="7" type="ORF">GN331_00870</name>
</gene>
<evidence type="ECO:0000313" key="7">
    <source>
        <dbReference type="EMBL" id="MUV12753.1"/>
    </source>
</evidence>
<feature type="domain" description="Glutathionylspermidine synthase pre-ATP-grasp-like" evidence="6">
    <location>
        <begin position="12"/>
        <end position="364"/>
    </location>
</feature>
<dbReference type="RefSeq" id="WP_156639510.1">
    <property type="nucleotide sequence ID" value="NZ_WOXT01000001.1"/>
</dbReference>
<dbReference type="GO" id="GO:0005524">
    <property type="term" value="F:ATP binding"/>
    <property type="evidence" value="ECO:0007669"/>
    <property type="project" value="UniProtKB-KW"/>
</dbReference>
<keyword evidence="1" id="KW-0436">Ligase</keyword>
<keyword evidence="4" id="KW-0067">ATP-binding</keyword>
<organism evidence="7 8">
    <name type="scientific">Noviluteimonas gilva</name>
    <dbReference type="NCBI Taxonomy" id="2682097"/>
    <lineage>
        <taxon>Bacteria</taxon>
        <taxon>Pseudomonadati</taxon>
        <taxon>Pseudomonadota</taxon>
        <taxon>Gammaproteobacteria</taxon>
        <taxon>Lysobacterales</taxon>
        <taxon>Lysobacteraceae</taxon>
        <taxon>Noviluteimonas</taxon>
    </lineage>
</organism>
<dbReference type="InterPro" id="IPR005494">
    <property type="entry name" value="GSPS_pre-ATP-grasp-like_dom"/>
</dbReference>
<evidence type="ECO:0000259" key="6">
    <source>
        <dbReference type="Pfam" id="PF03738"/>
    </source>
</evidence>
<evidence type="ECO:0000313" key="8">
    <source>
        <dbReference type="Proteomes" id="UP000479692"/>
    </source>
</evidence>
<name>A0A7C9HPA1_9GAMM</name>